<dbReference type="EMBL" id="JBIAFJ010000005">
    <property type="protein sequence ID" value="MFE9169711.1"/>
    <property type="molecule type" value="Genomic_DNA"/>
</dbReference>
<proteinExistence type="predicted"/>
<reference evidence="1 2" key="1">
    <citation type="submission" date="2024-10" db="EMBL/GenBank/DDBJ databases">
        <title>The Natural Products Discovery Center: Release of the First 8490 Sequenced Strains for Exploring Actinobacteria Biosynthetic Diversity.</title>
        <authorList>
            <person name="Kalkreuter E."/>
            <person name="Kautsar S.A."/>
            <person name="Yang D."/>
            <person name="Bader C.D."/>
            <person name="Teijaro C.N."/>
            <person name="Fluegel L."/>
            <person name="Davis C.M."/>
            <person name="Simpson J.R."/>
            <person name="Lauterbach L."/>
            <person name="Steele A.D."/>
            <person name="Gui C."/>
            <person name="Meng S."/>
            <person name="Li G."/>
            <person name="Viehrig K."/>
            <person name="Ye F."/>
            <person name="Su P."/>
            <person name="Kiefer A.F."/>
            <person name="Nichols A."/>
            <person name="Cepeda A.J."/>
            <person name="Yan W."/>
            <person name="Fan B."/>
            <person name="Jiang Y."/>
            <person name="Adhikari A."/>
            <person name="Zheng C.-J."/>
            <person name="Schuster L."/>
            <person name="Cowan T.M."/>
            <person name="Smanski M.J."/>
            <person name="Chevrette M.G."/>
            <person name="De Carvalho L.P.S."/>
            <person name="Shen B."/>
        </authorList>
    </citation>
    <scope>NUCLEOTIDE SEQUENCE [LARGE SCALE GENOMIC DNA]</scope>
    <source>
        <strain evidence="1 2">NPDC007147</strain>
    </source>
</reference>
<organism evidence="1 2">
    <name type="scientific">Streptomyces kebangsaanensis</name>
    <dbReference type="NCBI Taxonomy" id="864058"/>
    <lineage>
        <taxon>Bacteria</taxon>
        <taxon>Bacillati</taxon>
        <taxon>Actinomycetota</taxon>
        <taxon>Actinomycetes</taxon>
        <taxon>Kitasatosporales</taxon>
        <taxon>Streptomycetaceae</taxon>
        <taxon>Streptomyces</taxon>
    </lineage>
</organism>
<name>A0ABW6KP82_9ACTN</name>
<dbReference type="RefSeq" id="WP_388345491.1">
    <property type="nucleotide sequence ID" value="NZ_JBIAFJ010000005.1"/>
</dbReference>
<protein>
    <submittedName>
        <fullName evidence="1">Uncharacterized protein</fullName>
    </submittedName>
</protein>
<comment type="caution">
    <text evidence="1">The sequence shown here is derived from an EMBL/GenBank/DDBJ whole genome shotgun (WGS) entry which is preliminary data.</text>
</comment>
<accession>A0ABW6KP82</accession>
<gene>
    <name evidence="1" type="ORF">ACFYNZ_09310</name>
</gene>
<sequence>MRVALKDPASALSAGLPTALMLWVTHVRRQAPAKTRLAHRAP</sequence>
<keyword evidence="2" id="KW-1185">Reference proteome</keyword>
<dbReference type="Proteomes" id="UP001601197">
    <property type="component" value="Unassembled WGS sequence"/>
</dbReference>
<evidence type="ECO:0000313" key="2">
    <source>
        <dbReference type="Proteomes" id="UP001601197"/>
    </source>
</evidence>
<evidence type="ECO:0000313" key="1">
    <source>
        <dbReference type="EMBL" id="MFE9169711.1"/>
    </source>
</evidence>